<evidence type="ECO:0000256" key="6">
    <source>
        <dbReference type="ARBA" id="ARBA00023069"/>
    </source>
</evidence>
<keyword evidence="7" id="KW-0206">Cytoskeleton</keyword>
<feature type="region of interest" description="Disordered" evidence="10">
    <location>
        <begin position="176"/>
        <end position="271"/>
    </location>
</feature>
<evidence type="ECO:0000256" key="8">
    <source>
        <dbReference type="ARBA" id="ARBA00023273"/>
    </source>
</evidence>
<evidence type="ECO:0000256" key="2">
    <source>
        <dbReference type="ARBA" id="ARBA00006737"/>
    </source>
</evidence>
<feature type="compositionally biased region" description="Pro residues" evidence="10">
    <location>
        <begin position="236"/>
        <end position="245"/>
    </location>
</feature>
<dbReference type="GO" id="GO:0005929">
    <property type="term" value="C:cilium"/>
    <property type="evidence" value="ECO:0007669"/>
    <property type="project" value="TreeGrafter"/>
</dbReference>
<evidence type="ECO:0000313" key="12">
    <source>
        <dbReference type="Proteomes" id="UP000694426"/>
    </source>
</evidence>
<feature type="region of interest" description="Disordered" evidence="10">
    <location>
        <begin position="588"/>
        <end position="660"/>
    </location>
</feature>
<keyword evidence="12" id="KW-1185">Reference proteome</keyword>
<keyword evidence="8" id="KW-0966">Cell projection</keyword>
<dbReference type="InterPro" id="IPR009290">
    <property type="entry name" value="Radial_spoke_3"/>
</dbReference>
<evidence type="ECO:0000256" key="5">
    <source>
        <dbReference type="ARBA" id="ARBA00022846"/>
    </source>
</evidence>
<name>A0A8B9HY18_9AVES</name>
<dbReference type="PANTHER" id="PTHR21648">
    <property type="entry name" value="FLAGELLAR RADIAL SPOKE PROTEIN 3"/>
    <property type="match status" value="1"/>
</dbReference>
<feature type="region of interest" description="Disordered" evidence="10">
    <location>
        <begin position="35"/>
        <end position="143"/>
    </location>
</feature>
<evidence type="ECO:0000256" key="9">
    <source>
        <dbReference type="SAM" id="Coils"/>
    </source>
</evidence>
<accession>A0A8B9HY18</accession>
<evidence type="ECO:0000256" key="10">
    <source>
        <dbReference type="SAM" id="MobiDB-lite"/>
    </source>
</evidence>
<evidence type="ECO:0000256" key="3">
    <source>
        <dbReference type="ARBA" id="ARBA00022490"/>
    </source>
</evidence>
<dbReference type="Proteomes" id="UP000694426">
    <property type="component" value="Unplaced"/>
</dbReference>
<evidence type="ECO:0000313" key="11">
    <source>
        <dbReference type="Ensembl" id="ENSABRP00000000223.1"/>
    </source>
</evidence>
<dbReference type="Pfam" id="PF06098">
    <property type="entry name" value="Radial_spoke_3"/>
    <property type="match status" value="1"/>
</dbReference>
<feature type="compositionally biased region" description="Polar residues" evidence="10">
    <location>
        <begin position="87"/>
        <end position="96"/>
    </location>
</feature>
<protein>
    <submittedName>
        <fullName evidence="11">Radial spoke head 3</fullName>
    </submittedName>
</protein>
<dbReference type="PANTHER" id="PTHR21648:SF0">
    <property type="entry name" value="RADIAL SPOKE HEAD PROTEIN 3 HOMOLOG"/>
    <property type="match status" value="1"/>
</dbReference>
<evidence type="ECO:0000256" key="7">
    <source>
        <dbReference type="ARBA" id="ARBA00023212"/>
    </source>
</evidence>
<comment type="subcellular location">
    <subcellularLocation>
        <location evidence="1">Cytoplasm</location>
        <location evidence="1">Cytoskeleton</location>
        <location evidence="1">Flagellum axoneme</location>
    </subcellularLocation>
</comment>
<keyword evidence="6" id="KW-0969">Cilium</keyword>
<evidence type="ECO:0000256" key="1">
    <source>
        <dbReference type="ARBA" id="ARBA00004611"/>
    </source>
</evidence>
<keyword evidence="9" id="KW-0175">Coiled coil</keyword>
<keyword evidence="3" id="KW-0963">Cytoplasm</keyword>
<organism evidence="11 12">
    <name type="scientific">Anser brachyrhynchus</name>
    <name type="common">Pink-footed goose</name>
    <dbReference type="NCBI Taxonomy" id="132585"/>
    <lineage>
        <taxon>Eukaryota</taxon>
        <taxon>Metazoa</taxon>
        <taxon>Chordata</taxon>
        <taxon>Craniata</taxon>
        <taxon>Vertebrata</taxon>
        <taxon>Euteleostomi</taxon>
        <taxon>Archelosauria</taxon>
        <taxon>Archosauria</taxon>
        <taxon>Dinosauria</taxon>
        <taxon>Saurischia</taxon>
        <taxon>Theropoda</taxon>
        <taxon>Coelurosauria</taxon>
        <taxon>Aves</taxon>
        <taxon>Neognathae</taxon>
        <taxon>Galloanserae</taxon>
        <taxon>Anseriformes</taxon>
        <taxon>Anatidae</taxon>
        <taxon>Anserinae</taxon>
        <taxon>Anser</taxon>
    </lineage>
</organism>
<feature type="compositionally biased region" description="Low complexity" evidence="10">
    <location>
        <begin position="119"/>
        <end position="130"/>
    </location>
</feature>
<sequence>MTGSTEGVPRDTPLFPTTLHLCGVQIRHHFVCGENKPEQNKTKKLGVYGEHFRPPFRTPALQPPPCDPADFYDPPGKRSPPADCGSGSDTATSFTRHFSAPRQLARGRRNHSDARRAQRLLASAPRSLSLPSPPRLQGAKHALKPKIQAISTGARSPDAARGAPRPGPAAALETVAAGRGPRPAVPPPCCPPRAGRLRPPAPSPTATAARPAPCPPAPSTERRRRPPSRECQRPARPLPPAPCPAAVPAARPGHGSPQVAGGAAGLSASQSPAGSPRCRGAGCASVTAAVVVCCCCPCCREKEPVRYANLMYDRRVVRGNTYALQVSTQLDLFEIQRQREARRRALARKRAKEQMQLRTPEPVEGREHVHVQTELYLEEISDRIIEVDMECQTDAFLDRPPTPFFIPAKTGRDVATQIEEGELFDFDVEVEPILEVLVGKTMEQALLEVMEEEELAQLWAHQRAYAELRNAELAEVQRLEEQDRRYREEKERRKLQHMQMLQKQKETTEKIAAWAFAKRYLTDLIPSVFNNLRESGFFYDPIERDIETEFLPWLMTEVEETLEKKVLGRMMLDSLIRTVVEKRLDAFSQEPLSGQTEAPAEEPRPIDAALQEADETEAADLPVTASEESDQPVAEEQLSRRISFQLEEPDRAETEDLETE</sequence>
<dbReference type="GeneTree" id="ENSGT00390000004172"/>
<keyword evidence="4" id="KW-0597">Phosphoprotein</keyword>
<feature type="compositionally biased region" description="Low complexity" evidence="10">
    <location>
        <begin position="192"/>
        <end position="211"/>
    </location>
</feature>
<dbReference type="AlphaFoldDB" id="A0A8B9HY18"/>
<comment type="similarity">
    <text evidence="2">Belongs to the flagellar radial spoke RSP3 family.</text>
</comment>
<feature type="coiled-coil region" evidence="9">
    <location>
        <begin position="469"/>
        <end position="496"/>
    </location>
</feature>
<reference evidence="11" key="1">
    <citation type="submission" date="2025-08" db="UniProtKB">
        <authorList>
            <consortium name="Ensembl"/>
        </authorList>
    </citation>
    <scope>IDENTIFICATION</scope>
</reference>
<evidence type="ECO:0000256" key="4">
    <source>
        <dbReference type="ARBA" id="ARBA00022553"/>
    </source>
</evidence>
<proteinExistence type="inferred from homology"/>
<keyword evidence="5" id="KW-0282">Flagellum</keyword>
<reference evidence="11" key="2">
    <citation type="submission" date="2025-09" db="UniProtKB">
        <authorList>
            <consortium name="Ensembl"/>
        </authorList>
    </citation>
    <scope>IDENTIFICATION</scope>
</reference>
<gene>
    <name evidence="11" type="primary">RSPH3</name>
</gene>
<dbReference type="Ensembl" id="ENSABRT00000000357.1">
    <property type="protein sequence ID" value="ENSABRP00000000223.1"/>
    <property type="gene ID" value="ENSABRG00000000191.1"/>
</dbReference>